<keyword evidence="1" id="KW-0472">Membrane</keyword>
<protein>
    <submittedName>
        <fullName evidence="3">Uncharacterized protein</fullName>
    </submittedName>
</protein>
<comment type="caution">
    <text evidence="3">The sequence shown here is derived from an EMBL/GenBank/DDBJ whole genome shotgun (WGS) entry which is preliminary data.</text>
</comment>
<accession>A0A8S3UIP1</accession>
<keyword evidence="1" id="KW-1133">Transmembrane helix</keyword>
<evidence type="ECO:0000256" key="1">
    <source>
        <dbReference type="SAM" id="Phobius"/>
    </source>
</evidence>
<evidence type="ECO:0000313" key="4">
    <source>
        <dbReference type="Proteomes" id="UP000683360"/>
    </source>
</evidence>
<feature type="transmembrane region" description="Helical" evidence="1">
    <location>
        <begin position="118"/>
        <end position="142"/>
    </location>
</feature>
<sequence>MSVIYILLIFSLIDKGTSLKGLNICYDTERNIEYCCSGYEDINDTCTECKIGFMSIKGNHAHIVRTKDLENDVWAVVSVMISKNGCVPKSELSGDVNYTTSSEMENYSESMTVFELDLLIISSIIAGMLVLIGGCLGFTCFCKRRNKINVASSSYLQVINGSYGTVIDTNVNDDRCRQLNSYVTLVPKTSDTHYYMYYE</sequence>
<dbReference type="EMBL" id="CAJPWZ010002653">
    <property type="protein sequence ID" value="CAG2242316.1"/>
    <property type="molecule type" value="Genomic_DNA"/>
</dbReference>
<keyword evidence="1" id="KW-0812">Transmembrane</keyword>
<dbReference type="Proteomes" id="UP000683360">
    <property type="component" value="Unassembled WGS sequence"/>
</dbReference>
<dbReference type="OrthoDB" id="6117618at2759"/>
<keyword evidence="4" id="KW-1185">Reference proteome</keyword>
<evidence type="ECO:0000313" key="3">
    <source>
        <dbReference type="EMBL" id="CAG2242316.1"/>
    </source>
</evidence>
<reference evidence="3" key="1">
    <citation type="submission" date="2021-03" db="EMBL/GenBank/DDBJ databases">
        <authorList>
            <person name="Bekaert M."/>
        </authorList>
    </citation>
    <scope>NUCLEOTIDE SEQUENCE</scope>
</reference>
<gene>
    <name evidence="3" type="ORF">MEDL_54500</name>
</gene>
<keyword evidence="2" id="KW-0732">Signal</keyword>
<proteinExistence type="predicted"/>
<feature type="chain" id="PRO_5035748749" evidence="2">
    <location>
        <begin position="19"/>
        <end position="199"/>
    </location>
</feature>
<name>A0A8S3UIP1_MYTED</name>
<feature type="signal peptide" evidence="2">
    <location>
        <begin position="1"/>
        <end position="18"/>
    </location>
</feature>
<dbReference type="AlphaFoldDB" id="A0A8S3UIP1"/>
<organism evidence="3 4">
    <name type="scientific">Mytilus edulis</name>
    <name type="common">Blue mussel</name>
    <dbReference type="NCBI Taxonomy" id="6550"/>
    <lineage>
        <taxon>Eukaryota</taxon>
        <taxon>Metazoa</taxon>
        <taxon>Spiralia</taxon>
        <taxon>Lophotrochozoa</taxon>
        <taxon>Mollusca</taxon>
        <taxon>Bivalvia</taxon>
        <taxon>Autobranchia</taxon>
        <taxon>Pteriomorphia</taxon>
        <taxon>Mytilida</taxon>
        <taxon>Mytiloidea</taxon>
        <taxon>Mytilidae</taxon>
        <taxon>Mytilinae</taxon>
        <taxon>Mytilus</taxon>
    </lineage>
</organism>
<evidence type="ECO:0000256" key="2">
    <source>
        <dbReference type="SAM" id="SignalP"/>
    </source>
</evidence>